<dbReference type="InterPro" id="IPR021559">
    <property type="entry name" value="DUF3019"/>
</dbReference>
<dbReference type="Proteomes" id="UP001301442">
    <property type="component" value="Chromosome"/>
</dbReference>
<keyword evidence="3" id="KW-1185">Reference proteome</keyword>
<evidence type="ECO:0000256" key="1">
    <source>
        <dbReference type="SAM" id="SignalP"/>
    </source>
</evidence>
<dbReference type="RefSeq" id="WP_348396798.1">
    <property type="nucleotide sequence ID" value="NZ_CP136600.1"/>
</dbReference>
<evidence type="ECO:0000313" key="3">
    <source>
        <dbReference type="Proteomes" id="UP001301442"/>
    </source>
</evidence>
<keyword evidence="1" id="KW-0732">Signal</keyword>
<protein>
    <submittedName>
        <fullName evidence="2">DUF3019 domain-containing protein</fullName>
    </submittedName>
</protein>
<proteinExistence type="predicted"/>
<reference evidence="2 3" key="1">
    <citation type="submission" date="2023-09" db="EMBL/GenBank/DDBJ databases">
        <authorList>
            <person name="Qi X."/>
        </authorList>
    </citation>
    <scope>NUCLEOTIDE SEQUENCE [LARGE SCALE GENOMIC DNA]</scope>
    <source>
        <strain evidence="2 3">S1-1</strain>
    </source>
</reference>
<dbReference type="EMBL" id="CP136600">
    <property type="protein sequence ID" value="WOH38024.1"/>
    <property type="molecule type" value="Genomic_DNA"/>
</dbReference>
<accession>A0ABZ0GPZ5</accession>
<organism evidence="2 3">
    <name type="scientific">Thalassotalea fonticola</name>
    <dbReference type="NCBI Taxonomy" id="3065649"/>
    <lineage>
        <taxon>Bacteria</taxon>
        <taxon>Pseudomonadati</taxon>
        <taxon>Pseudomonadota</taxon>
        <taxon>Gammaproteobacteria</taxon>
        <taxon>Alteromonadales</taxon>
        <taxon>Colwelliaceae</taxon>
        <taxon>Thalassotalea</taxon>
    </lineage>
</organism>
<feature type="signal peptide" evidence="1">
    <location>
        <begin position="1"/>
        <end position="27"/>
    </location>
</feature>
<gene>
    <name evidence="2" type="ORF">RI844_01965</name>
</gene>
<sequence length="132" mass="14970">MKNLGLMSLILLLPLLLLTLANAPVQAAEANISITPQSCMAKSGWCETELQITWQMSEESSVCIKIEHHKKRYCFDKGQAHKLRVPVKIEGPIKIVLLHGTSEHVLATEVLNVFVSEYKKRKRQRHAWSIIL</sequence>
<dbReference type="Pfam" id="PF11456">
    <property type="entry name" value="DUF3019"/>
    <property type="match status" value="1"/>
</dbReference>
<feature type="chain" id="PRO_5046920648" evidence="1">
    <location>
        <begin position="28"/>
        <end position="132"/>
    </location>
</feature>
<evidence type="ECO:0000313" key="2">
    <source>
        <dbReference type="EMBL" id="WOH38024.1"/>
    </source>
</evidence>
<name>A0ABZ0GPZ5_9GAMM</name>